<dbReference type="SUPFAM" id="SSF52540">
    <property type="entry name" value="P-loop containing nucleoside triphosphate hydrolases"/>
    <property type="match status" value="1"/>
</dbReference>
<dbReference type="InterPro" id="IPR050107">
    <property type="entry name" value="ABC_carbohydrate_import_ATPase"/>
</dbReference>
<name>A0A561SE44_9ACTN</name>
<dbReference type="InterPro" id="IPR003439">
    <property type="entry name" value="ABC_transporter-like_ATP-bd"/>
</dbReference>
<evidence type="ECO:0000313" key="5">
    <source>
        <dbReference type="Proteomes" id="UP000317940"/>
    </source>
</evidence>
<dbReference type="InterPro" id="IPR036890">
    <property type="entry name" value="HATPase_C_sf"/>
</dbReference>
<dbReference type="CDD" id="cd16936">
    <property type="entry name" value="HATPase_RsbW-like"/>
    <property type="match status" value="1"/>
</dbReference>
<dbReference type="FunFam" id="3.30.565.10:FF:000028">
    <property type="entry name" value="PAS sensor protein"/>
    <property type="match status" value="1"/>
</dbReference>
<dbReference type="Proteomes" id="UP000317940">
    <property type="component" value="Unassembled WGS sequence"/>
</dbReference>
<dbReference type="SMART" id="SM00382">
    <property type="entry name" value="AAA"/>
    <property type="match status" value="1"/>
</dbReference>
<dbReference type="PANTHER" id="PTHR43790:SF8">
    <property type="entry name" value="SUGAR ABC TRANSPORTER ATP-BINDING PROTEIN"/>
    <property type="match status" value="1"/>
</dbReference>
<dbReference type="Pfam" id="PF07228">
    <property type="entry name" value="SpoIIE"/>
    <property type="match status" value="1"/>
</dbReference>
<dbReference type="InterPro" id="IPR003594">
    <property type="entry name" value="HATPase_dom"/>
</dbReference>
<dbReference type="InterPro" id="IPR001932">
    <property type="entry name" value="PPM-type_phosphatase-like_dom"/>
</dbReference>
<comment type="caution">
    <text evidence="4">The sequence shown here is derived from an EMBL/GenBank/DDBJ whole genome shotgun (WGS) entry which is preliminary data.</text>
</comment>
<accession>A0A561SE44</accession>
<dbReference type="Gene3D" id="3.40.50.300">
    <property type="entry name" value="P-loop containing nucleotide triphosphate hydrolases"/>
    <property type="match status" value="1"/>
</dbReference>
<dbReference type="InterPro" id="IPR027417">
    <property type="entry name" value="P-loop_NTPase"/>
</dbReference>
<dbReference type="GO" id="GO:0016301">
    <property type="term" value="F:kinase activity"/>
    <property type="evidence" value="ECO:0007669"/>
    <property type="project" value="UniProtKB-KW"/>
</dbReference>
<evidence type="ECO:0000256" key="2">
    <source>
        <dbReference type="ARBA" id="ARBA00022840"/>
    </source>
</evidence>
<dbReference type="Pfam" id="PF00005">
    <property type="entry name" value="ABC_tran"/>
    <property type="match status" value="1"/>
</dbReference>
<organism evidence="4 5">
    <name type="scientific">Kitasatospora viridis</name>
    <dbReference type="NCBI Taxonomy" id="281105"/>
    <lineage>
        <taxon>Bacteria</taxon>
        <taxon>Bacillati</taxon>
        <taxon>Actinomycetota</taxon>
        <taxon>Actinomycetes</taxon>
        <taxon>Kitasatosporales</taxon>
        <taxon>Streptomycetaceae</taxon>
        <taxon>Kitasatospora</taxon>
    </lineage>
</organism>
<dbReference type="PROSITE" id="PS50893">
    <property type="entry name" value="ABC_TRANSPORTER_2"/>
    <property type="match status" value="1"/>
</dbReference>
<dbReference type="InterPro" id="IPR036457">
    <property type="entry name" value="PPM-type-like_dom_sf"/>
</dbReference>
<sequence length="608" mass="65130">MPRVPLLNLRGISKRYGTVQALSTVDLRVDRGEVLGLVGDNGAGKTTLIEAIAGVSPPDSGVIEWQGLPVDLRRPLDAQRLGIATVHQDLALCDGLDVVANLFLGRELRRFGMLREIEMEKRSLALLAQLSIRLPSVRVPVQSLSGGQRQSVAIARSLIGRPQLVVLDEPTAALGLEQSSHVLDLIRRLRDQGHAVIVISHNLDDVQAVADRIAVLRLGRNNGLFEAKYTSQEQIAAAVTGGHPLAVTLQRSLLPRGLPVQDAVEAAYRYLPAHAGVGGDWFDVIPLSGARVALVVGDVVGHGLHAAATMGRLRTAVHNFAMLDLEPDELLTQLDEVVSRIDQEEAAGGREDAIIGATCLYAIYDPATRRCQLARAGHLPAVLVHPDGTVEIPDTPVGPPLGLRGLPFTTVELEVPEGSQLVLYTDGLVESRTTDIDVGLDRLRTALAHPGRSPEQTCRAVLDAMLPPKPTDDIALLVARTRALPADRIAEWAVPADPAAVAASRRTATARLRDWGLEALELGTELILSELVTNAIRHAAGPIRVRLVRGSSLICEVADASSTSPRIRLASATDEGGRGLFLVAQLAQRWGTRYTDGGKVIWAEQALP</sequence>
<dbReference type="SUPFAM" id="SSF81606">
    <property type="entry name" value="PP2C-like"/>
    <property type="match status" value="1"/>
</dbReference>
<gene>
    <name evidence="4" type="ORF">FHX73_16294</name>
</gene>
<dbReference type="GO" id="GO:0016887">
    <property type="term" value="F:ATP hydrolysis activity"/>
    <property type="evidence" value="ECO:0007669"/>
    <property type="project" value="InterPro"/>
</dbReference>
<evidence type="ECO:0000313" key="4">
    <source>
        <dbReference type="EMBL" id="TWF73143.1"/>
    </source>
</evidence>
<keyword evidence="1" id="KW-0547">Nucleotide-binding</keyword>
<dbReference type="SUPFAM" id="SSF55874">
    <property type="entry name" value="ATPase domain of HSP90 chaperone/DNA topoisomerase II/histidine kinase"/>
    <property type="match status" value="1"/>
</dbReference>
<dbReference type="AlphaFoldDB" id="A0A561SE44"/>
<dbReference type="PANTHER" id="PTHR43790">
    <property type="entry name" value="CARBOHYDRATE TRANSPORT ATP-BINDING PROTEIN MG119-RELATED"/>
    <property type="match status" value="1"/>
</dbReference>
<proteinExistence type="predicted"/>
<dbReference type="InterPro" id="IPR003593">
    <property type="entry name" value="AAA+_ATPase"/>
</dbReference>
<dbReference type="Pfam" id="PF13581">
    <property type="entry name" value="HATPase_c_2"/>
    <property type="match status" value="1"/>
</dbReference>
<protein>
    <submittedName>
        <fullName evidence="4">Histidine kinase-like protein</fullName>
    </submittedName>
</protein>
<reference evidence="4 5" key="1">
    <citation type="submission" date="2019-06" db="EMBL/GenBank/DDBJ databases">
        <title>Sequencing the genomes of 1000 actinobacteria strains.</title>
        <authorList>
            <person name="Klenk H.-P."/>
        </authorList>
    </citation>
    <scope>NUCLEOTIDE SEQUENCE [LARGE SCALE GENOMIC DNA]</scope>
    <source>
        <strain evidence="4 5">DSM 44826</strain>
    </source>
</reference>
<feature type="domain" description="ABC transporter" evidence="3">
    <location>
        <begin position="7"/>
        <end position="243"/>
    </location>
</feature>
<keyword evidence="4" id="KW-0808">Transferase</keyword>
<evidence type="ECO:0000256" key="1">
    <source>
        <dbReference type="ARBA" id="ARBA00022741"/>
    </source>
</evidence>
<evidence type="ECO:0000259" key="3">
    <source>
        <dbReference type="PROSITE" id="PS50893"/>
    </source>
</evidence>
<dbReference type="FunFam" id="3.60.40.10:FF:000031">
    <property type="entry name" value="PAS sensor protein"/>
    <property type="match status" value="1"/>
</dbReference>
<keyword evidence="5" id="KW-1185">Reference proteome</keyword>
<dbReference type="Gene3D" id="3.60.40.10">
    <property type="entry name" value="PPM-type phosphatase domain"/>
    <property type="match status" value="1"/>
</dbReference>
<dbReference type="GO" id="GO:0005524">
    <property type="term" value="F:ATP binding"/>
    <property type="evidence" value="ECO:0007669"/>
    <property type="project" value="UniProtKB-KW"/>
</dbReference>
<dbReference type="SMART" id="SM00331">
    <property type="entry name" value="PP2C_SIG"/>
    <property type="match status" value="1"/>
</dbReference>
<dbReference type="Gene3D" id="3.30.565.10">
    <property type="entry name" value="Histidine kinase-like ATPase, C-terminal domain"/>
    <property type="match status" value="1"/>
</dbReference>
<dbReference type="CDD" id="cd03216">
    <property type="entry name" value="ABC_Carb_Monos_I"/>
    <property type="match status" value="1"/>
</dbReference>
<dbReference type="EMBL" id="VIWT01000006">
    <property type="protein sequence ID" value="TWF73143.1"/>
    <property type="molecule type" value="Genomic_DNA"/>
</dbReference>
<keyword evidence="4" id="KW-0418">Kinase</keyword>
<keyword evidence="2" id="KW-0067">ATP-binding</keyword>